<reference evidence="15" key="1">
    <citation type="submission" date="2015-07" db="EMBL/GenBank/DDBJ databases">
        <title>Fjat-10036 dsm4.</title>
        <authorList>
            <person name="Liu B."/>
            <person name="Wang J."/>
            <person name="Zhu Y."/>
            <person name="Liu G."/>
            <person name="Chen Q."/>
            <person name="Chen Z."/>
            <person name="Lan J."/>
            <person name="Che J."/>
            <person name="Ge C."/>
            <person name="Shi H."/>
            <person name="Pan Z."/>
            <person name="Liu X."/>
        </authorList>
    </citation>
    <scope>NUCLEOTIDE SEQUENCE [LARGE SCALE GENOMIC DNA]</scope>
    <source>
        <strain evidence="15">DSM 4</strain>
    </source>
</reference>
<evidence type="ECO:0000256" key="10">
    <source>
        <dbReference type="RuleBase" id="RU003355"/>
    </source>
</evidence>
<feature type="active site" description="Charge relay system" evidence="8 9">
    <location>
        <position position="335"/>
    </location>
</feature>
<sequence length="1464" mass="159599">MRKSRLKKILAKTTLGCLLMSSVIPFNVMAADQIQNTIQEPISSSQSQTGTYQLTPKQLEALNTISKESEVKISPSINVHNPNPVRIIVEFKQAPAEVAVIQQKILGKRISLTDAKKDVNDSHKKFKDFVQKMKEQKAGVGAITPYNTPSTIKITNEYKHAFNGVSMTLAGTDVEKLLESDLVDRIFEDRVVKVDPKELDGSFTENVSAGNKQDTAKTTSTQQKKVSELNTSSEALKENYIPLPGIEDLHKDNVTGTGIKVGVLDTGIDYNHPDLKNVYQGYRKTDGQDPKTIDPNTVKGWDFVDNDADPMETTYQDWVNAGKPESPGGTYYTSHGTHVSGTIAGQGENTVDSPAQGVAPDVDLYSYRVLGPYGSGYTSGIIGGIDKAVKDGMDVINLSLGAPVNDPLLAESVAINNATLAGVTCVISAGNSGPGEKTLGSPGTSAFAITVGASDFPMSIPTVSATVGSETFDNMKLLGKGFNDNLETLVNQSYPIVYAGLGGENDFKDANGKPIDLSGKVALIQRGTYSFVDKVANAKKAGAAAVIVYNNIDGEIDQYLAKETNFIPAFRLTKADGERLKAAANSSITFTSVGAVTTQGNHLAGFSSRGPVTKNYDIKPDIVAPGVSVYSTYPEYMNSPEEGIDYSSAYARLSGTSMASPHVAGIAALILQKHPEYTPFDVKAALMNRADNLSDDYSVYEVGAGLVDVKEAVLSDVSVKVMDKTENKDENGNQVTIDDPTGSIAFGTIYRKENDTNVDSRKVVIKNNGTGSKRFDISYEYSKAKPGVLDAVANKVEITTSSQAITLEAGQSTELTATIKVPGTAEKGRYEGYVNIVNRANPQESYRIPFAVHVVDKGIEAVGLERSAISTVKWNPPHPFMKPPGQSALRFKLNSPVNTIFMVFYDEDGKPLGSTSPQPQDATMVKPDMYYVTNFSASYYPFVGDPSEEKTDINAPLKTLPEGQYTLKFKTMDADGKTYELDNPFIIDNTLPKLTFKDHAPGKVYELKDSDFTNETMNGNAHNAFWVHANLFDEGTKQLAPLGITQSSNILWYYFNQKFFPDGDFPVEENGDVKFGIEKSDIENGPATVTLFPMDNATNAHLLNGFQHYAFVKEGTPYVVPSYDKEKVYKNDTLTMTLTLNNVENLMSGKYDVGFYDFIFQFSNVKVNPEFQKWADDHGVTVTVDNPEVKDHPQFPQSQDMVNVGAHLSGDSTFKGFSGDMPFLDVQFKLYSDAYDIIWNTLDAEENTKTFSYVKYGETTPTNITSFNQINSYKIIMTHSFVTTHAKLEAFNGNFSKDLSKVGASVYAQGSDGVKYPGTIARNGKAFVPDIPLSKDPYKIVVEAPGHLKSIQTINLGTKTTWGEDIGEFITKSGSQPIAAAGDVNGDSMIDILDVMRVVAHYGKDNKQADINQDGIVDETDIRFIEKNFLQVGPDAPKNNKPKEKLGNKGLEDFLRTIGLEPNN</sequence>
<dbReference type="CDD" id="cd14254">
    <property type="entry name" value="Dockerin_II"/>
    <property type="match status" value="1"/>
</dbReference>
<dbReference type="Pfam" id="PF05922">
    <property type="entry name" value="Inhibitor_I9"/>
    <property type="match status" value="1"/>
</dbReference>
<feature type="chain" id="PRO_5005599558" description="Dockerin domain-containing protein" evidence="12">
    <location>
        <begin position="31"/>
        <end position="1464"/>
    </location>
</feature>
<keyword evidence="7 9" id="KW-0720">Serine protease</keyword>
<dbReference type="Gene3D" id="3.40.50.200">
    <property type="entry name" value="Peptidase S8/S53 domain"/>
    <property type="match status" value="1"/>
</dbReference>
<gene>
    <name evidence="14" type="ORF">AF332_24045</name>
</gene>
<dbReference type="STRING" id="1459.AF332_24045"/>
<dbReference type="PANTHER" id="PTHR43806">
    <property type="entry name" value="PEPTIDASE S8"/>
    <property type="match status" value="1"/>
</dbReference>
<keyword evidence="3" id="KW-0964">Secreted</keyword>
<dbReference type="InterPro" id="IPR050131">
    <property type="entry name" value="Peptidase_S8_subtilisin-like"/>
</dbReference>
<evidence type="ECO:0000259" key="13">
    <source>
        <dbReference type="PROSITE" id="PS51766"/>
    </source>
</evidence>
<dbReference type="Proteomes" id="UP000037109">
    <property type="component" value="Unassembled WGS sequence"/>
</dbReference>
<evidence type="ECO:0000256" key="8">
    <source>
        <dbReference type="PIRSR" id="PIRSR615500-1"/>
    </source>
</evidence>
<dbReference type="InterPro" id="IPR010435">
    <property type="entry name" value="C5a/SBT2-like_Fn3"/>
</dbReference>
<evidence type="ECO:0000256" key="6">
    <source>
        <dbReference type="ARBA" id="ARBA00022801"/>
    </source>
</evidence>
<dbReference type="InterPro" id="IPR023828">
    <property type="entry name" value="Peptidase_S8_Ser-AS"/>
</dbReference>
<dbReference type="InterPro" id="IPR015500">
    <property type="entry name" value="Peptidase_S8_subtilisin-rel"/>
</dbReference>
<dbReference type="InterPro" id="IPR000209">
    <property type="entry name" value="Peptidase_S8/S53_dom"/>
</dbReference>
<dbReference type="PATRIC" id="fig|1459.3.peg.5301"/>
<keyword evidence="6 9" id="KW-0378">Hydrolase</keyword>
<dbReference type="PROSITE" id="PS00137">
    <property type="entry name" value="SUBTILASE_HIS"/>
    <property type="match status" value="1"/>
</dbReference>
<evidence type="ECO:0000256" key="12">
    <source>
        <dbReference type="SAM" id="SignalP"/>
    </source>
</evidence>
<dbReference type="InterPro" id="IPR034213">
    <property type="entry name" value="S8_Vpr-like"/>
</dbReference>
<dbReference type="GO" id="GO:0000272">
    <property type="term" value="P:polysaccharide catabolic process"/>
    <property type="evidence" value="ECO:0007669"/>
    <property type="project" value="InterPro"/>
</dbReference>
<evidence type="ECO:0000256" key="9">
    <source>
        <dbReference type="PROSITE-ProRule" id="PRU01240"/>
    </source>
</evidence>
<dbReference type="CDD" id="cd07474">
    <property type="entry name" value="Peptidases_S8_subtilisin_Vpr-like"/>
    <property type="match status" value="1"/>
</dbReference>
<dbReference type="PROSITE" id="PS51766">
    <property type="entry name" value="DOCKERIN"/>
    <property type="match status" value="1"/>
</dbReference>
<proteinExistence type="inferred from homology"/>
<dbReference type="GO" id="GO:0006508">
    <property type="term" value="P:proteolysis"/>
    <property type="evidence" value="ECO:0007669"/>
    <property type="project" value="UniProtKB-KW"/>
</dbReference>
<dbReference type="Pfam" id="PF02225">
    <property type="entry name" value="PA"/>
    <property type="match status" value="1"/>
</dbReference>
<dbReference type="InterPro" id="IPR016134">
    <property type="entry name" value="Dockerin_dom"/>
</dbReference>
<dbReference type="Pfam" id="PF06280">
    <property type="entry name" value="fn3_5"/>
    <property type="match status" value="1"/>
</dbReference>
<dbReference type="EMBL" id="LGUF01000007">
    <property type="protein sequence ID" value="KON89592.1"/>
    <property type="molecule type" value="Genomic_DNA"/>
</dbReference>
<evidence type="ECO:0000256" key="2">
    <source>
        <dbReference type="ARBA" id="ARBA00022512"/>
    </source>
</evidence>
<dbReference type="InterPro" id="IPR046450">
    <property type="entry name" value="PA_dom_sf"/>
</dbReference>
<dbReference type="InterPro" id="IPR023827">
    <property type="entry name" value="Peptidase_S8_Asp-AS"/>
</dbReference>
<dbReference type="PROSITE" id="PS51892">
    <property type="entry name" value="SUBTILASE"/>
    <property type="match status" value="1"/>
</dbReference>
<evidence type="ECO:0000256" key="11">
    <source>
        <dbReference type="SAM" id="MobiDB-lite"/>
    </source>
</evidence>
<dbReference type="PROSITE" id="PS00136">
    <property type="entry name" value="SUBTILASE_ASP"/>
    <property type="match status" value="1"/>
</dbReference>
<evidence type="ECO:0000256" key="1">
    <source>
        <dbReference type="ARBA" id="ARBA00011073"/>
    </source>
</evidence>
<dbReference type="InterPro" id="IPR002105">
    <property type="entry name" value="Dockerin_1_rpt"/>
</dbReference>
<evidence type="ECO:0000256" key="4">
    <source>
        <dbReference type="ARBA" id="ARBA00022670"/>
    </source>
</evidence>
<dbReference type="InterPro" id="IPR010259">
    <property type="entry name" value="S8pro/Inhibitor_I9"/>
</dbReference>
<dbReference type="CDD" id="cd02133">
    <property type="entry name" value="PA_C5a_like"/>
    <property type="match status" value="1"/>
</dbReference>
<dbReference type="GO" id="GO:0016020">
    <property type="term" value="C:membrane"/>
    <property type="evidence" value="ECO:0007669"/>
    <property type="project" value="InterPro"/>
</dbReference>
<evidence type="ECO:0000313" key="14">
    <source>
        <dbReference type="EMBL" id="KON89592.1"/>
    </source>
</evidence>
<accession>A0A0M0GJC0</accession>
<evidence type="ECO:0000313" key="15">
    <source>
        <dbReference type="Proteomes" id="UP000037109"/>
    </source>
</evidence>
<dbReference type="GO" id="GO:0004252">
    <property type="term" value="F:serine-type endopeptidase activity"/>
    <property type="evidence" value="ECO:0007669"/>
    <property type="project" value="UniProtKB-UniRule"/>
</dbReference>
<keyword evidence="5 12" id="KW-0732">Signal</keyword>
<feature type="active site" description="Charge relay system" evidence="8 9">
    <location>
        <position position="265"/>
    </location>
</feature>
<dbReference type="InterPro" id="IPR036439">
    <property type="entry name" value="Dockerin_dom_sf"/>
</dbReference>
<dbReference type="RefSeq" id="WP_053436954.1">
    <property type="nucleotide sequence ID" value="NZ_LGUF01000007.1"/>
</dbReference>
<dbReference type="SUPFAM" id="SSF52025">
    <property type="entry name" value="PA domain"/>
    <property type="match status" value="1"/>
</dbReference>
<dbReference type="Pfam" id="PF00082">
    <property type="entry name" value="Peptidase_S8"/>
    <property type="match status" value="1"/>
</dbReference>
<dbReference type="PRINTS" id="PR00723">
    <property type="entry name" value="SUBTILISIN"/>
</dbReference>
<dbReference type="Gene3D" id="3.50.30.30">
    <property type="match status" value="1"/>
</dbReference>
<dbReference type="PROSITE" id="PS00138">
    <property type="entry name" value="SUBTILASE_SER"/>
    <property type="match status" value="1"/>
</dbReference>
<dbReference type="Pfam" id="PF00404">
    <property type="entry name" value="Dockerin_1"/>
    <property type="match status" value="1"/>
</dbReference>
<dbReference type="SUPFAM" id="SSF52743">
    <property type="entry name" value="Subtilisin-like"/>
    <property type="match status" value="1"/>
</dbReference>
<comment type="similarity">
    <text evidence="1 9 10">Belongs to the peptidase S8 family.</text>
</comment>
<dbReference type="InterPro" id="IPR022398">
    <property type="entry name" value="Peptidase_S8_His-AS"/>
</dbReference>
<dbReference type="InterPro" id="IPR036852">
    <property type="entry name" value="Peptidase_S8/S53_dom_sf"/>
</dbReference>
<name>A0A0M0GJC0_SPOGL</name>
<feature type="signal peptide" evidence="12">
    <location>
        <begin position="1"/>
        <end position="30"/>
    </location>
</feature>
<keyword evidence="4 9" id="KW-0645">Protease</keyword>
<keyword evidence="2" id="KW-0134">Cell wall</keyword>
<evidence type="ECO:0000256" key="7">
    <source>
        <dbReference type="ARBA" id="ARBA00022825"/>
    </source>
</evidence>
<dbReference type="InterPro" id="IPR003137">
    <property type="entry name" value="PA_domain"/>
</dbReference>
<protein>
    <recommendedName>
        <fullName evidence="13">Dockerin domain-containing protein</fullName>
    </recommendedName>
</protein>
<feature type="domain" description="Dockerin" evidence="13">
    <location>
        <begin position="1377"/>
        <end position="1438"/>
    </location>
</feature>
<dbReference type="SUPFAM" id="SSF63446">
    <property type="entry name" value="Type I dockerin domain"/>
    <property type="match status" value="1"/>
</dbReference>
<keyword evidence="15" id="KW-1185">Reference proteome</keyword>
<feature type="region of interest" description="Disordered" evidence="11">
    <location>
        <begin position="203"/>
        <end position="231"/>
    </location>
</feature>
<dbReference type="PANTHER" id="PTHR43806:SF65">
    <property type="entry name" value="SERINE PROTEASE APRX"/>
    <property type="match status" value="1"/>
</dbReference>
<feature type="active site" description="Charge relay system" evidence="8 9">
    <location>
        <position position="657"/>
    </location>
</feature>
<dbReference type="GO" id="GO:0004553">
    <property type="term" value="F:hydrolase activity, hydrolyzing O-glycosyl compounds"/>
    <property type="evidence" value="ECO:0007669"/>
    <property type="project" value="InterPro"/>
</dbReference>
<organism evidence="14 15">
    <name type="scientific">Sporosarcina globispora</name>
    <name type="common">Bacillus globisporus</name>
    <dbReference type="NCBI Taxonomy" id="1459"/>
    <lineage>
        <taxon>Bacteria</taxon>
        <taxon>Bacillati</taxon>
        <taxon>Bacillota</taxon>
        <taxon>Bacilli</taxon>
        <taxon>Bacillales</taxon>
        <taxon>Caryophanaceae</taxon>
        <taxon>Sporosarcina</taxon>
    </lineage>
</organism>
<comment type="caution">
    <text evidence="14">The sequence shown here is derived from an EMBL/GenBank/DDBJ whole genome shotgun (WGS) entry which is preliminary data.</text>
</comment>
<evidence type="ECO:0000256" key="5">
    <source>
        <dbReference type="ARBA" id="ARBA00022729"/>
    </source>
</evidence>
<dbReference type="Gene3D" id="2.60.40.4130">
    <property type="match status" value="1"/>
</dbReference>
<evidence type="ECO:0000256" key="3">
    <source>
        <dbReference type="ARBA" id="ARBA00022525"/>
    </source>
</evidence>